<accession>A0A2P2P5S3</accession>
<protein>
    <submittedName>
        <fullName evidence="1">Uncharacterized protein</fullName>
    </submittedName>
</protein>
<reference evidence="1" key="1">
    <citation type="submission" date="2018-02" db="EMBL/GenBank/DDBJ databases">
        <title>Rhizophora mucronata_Transcriptome.</title>
        <authorList>
            <person name="Meera S.P."/>
            <person name="Sreeshan A."/>
            <person name="Augustine A."/>
        </authorList>
    </citation>
    <scope>NUCLEOTIDE SEQUENCE</scope>
    <source>
        <tissue evidence="1">Leaf</tissue>
    </source>
</reference>
<name>A0A2P2P5S3_RHIMU</name>
<dbReference type="AlphaFoldDB" id="A0A2P2P5S3"/>
<dbReference type="EMBL" id="GGEC01069487">
    <property type="protein sequence ID" value="MBX49971.1"/>
    <property type="molecule type" value="Transcribed_RNA"/>
</dbReference>
<proteinExistence type="predicted"/>
<organism evidence="1">
    <name type="scientific">Rhizophora mucronata</name>
    <name type="common">Asiatic mangrove</name>
    <dbReference type="NCBI Taxonomy" id="61149"/>
    <lineage>
        <taxon>Eukaryota</taxon>
        <taxon>Viridiplantae</taxon>
        <taxon>Streptophyta</taxon>
        <taxon>Embryophyta</taxon>
        <taxon>Tracheophyta</taxon>
        <taxon>Spermatophyta</taxon>
        <taxon>Magnoliopsida</taxon>
        <taxon>eudicotyledons</taxon>
        <taxon>Gunneridae</taxon>
        <taxon>Pentapetalae</taxon>
        <taxon>rosids</taxon>
        <taxon>fabids</taxon>
        <taxon>Malpighiales</taxon>
        <taxon>Rhizophoraceae</taxon>
        <taxon>Rhizophora</taxon>
    </lineage>
</organism>
<evidence type="ECO:0000313" key="1">
    <source>
        <dbReference type="EMBL" id="MBX49971.1"/>
    </source>
</evidence>
<sequence>MPSDKSIRKLHICFRERIKALWKIAIATNTFLLRTSQLSQSNF</sequence>